<evidence type="ECO:0000313" key="3">
    <source>
        <dbReference type="EMBL" id="WGV16011.1"/>
    </source>
</evidence>
<feature type="compositionally biased region" description="Pro residues" evidence="1">
    <location>
        <begin position="119"/>
        <end position="129"/>
    </location>
</feature>
<protein>
    <submittedName>
        <fullName evidence="3">DUF3883 domain-containing protein</fullName>
    </submittedName>
</protein>
<reference evidence="3 4" key="1">
    <citation type="submission" date="2023-04" db="EMBL/GenBank/DDBJ databases">
        <title>YMD61, complete Genome.</title>
        <authorList>
            <person name="Zhang J."/>
        </authorList>
    </citation>
    <scope>NUCLEOTIDE SEQUENCE [LARGE SCALE GENOMIC DNA]</scope>
    <source>
        <strain evidence="3 4">YMD61</strain>
    </source>
</reference>
<dbReference type="Proteomes" id="UP001230978">
    <property type="component" value="Chromosome"/>
</dbReference>
<feature type="region of interest" description="Disordered" evidence="1">
    <location>
        <begin position="103"/>
        <end position="129"/>
    </location>
</feature>
<proteinExistence type="predicted"/>
<dbReference type="RefSeq" id="WP_281465933.1">
    <property type="nucleotide sequence ID" value="NZ_CP124535.1"/>
</dbReference>
<keyword evidence="4" id="KW-1185">Reference proteome</keyword>
<evidence type="ECO:0000259" key="2">
    <source>
        <dbReference type="Pfam" id="PF13020"/>
    </source>
</evidence>
<dbReference type="Pfam" id="PF13020">
    <property type="entry name" value="NOV_C"/>
    <property type="match status" value="1"/>
</dbReference>
<dbReference type="InterPro" id="IPR024975">
    <property type="entry name" value="NOV_C"/>
</dbReference>
<accession>A0ABY8Q7E2</accession>
<organism evidence="3 4">
    <name type="scientific">Fuscovulum ytuae</name>
    <dbReference type="NCBI Taxonomy" id="3042299"/>
    <lineage>
        <taxon>Bacteria</taxon>
        <taxon>Pseudomonadati</taxon>
        <taxon>Pseudomonadota</taxon>
        <taxon>Alphaproteobacteria</taxon>
        <taxon>Rhodobacterales</taxon>
        <taxon>Paracoccaceae</taxon>
        <taxon>Fuscovulum</taxon>
    </lineage>
</organism>
<evidence type="ECO:0000313" key="4">
    <source>
        <dbReference type="Proteomes" id="UP001230978"/>
    </source>
</evidence>
<name>A0ABY8Q7E2_9RHOB</name>
<feature type="domain" description="Protein NO VEIN C-terminal" evidence="2">
    <location>
        <begin position="159"/>
        <end position="255"/>
    </location>
</feature>
<dbReference type="EMBL" id="CP124535">
    <property type="protein sequence ID" value="WGV16011.1"/>
    <property type="molecule type" value="Genomic_DNA"/>
</dbReference>
<sequence length="277" mass="31653">MSTSDWTDLENDTLVAGYFAMFDDHVLRRSFVKAERHRALAQVLERRSAKSIEYKLQNVSGALQALGHSWLKGYAPATNFQLSLADAVVRWMDRHEDWTEKRAVPSDTQLQDAPGVYVGPPPTLANRPPPQDMEKMLRVARKFDVAGRDARNRALGRAGEELVFAHERATLRSYGRDDLARKVCWASEEKGDCLGYDIESFGPDGRPRLIEVKTTNGWERTPFHITRNELEVAEERRSEWCLFRLYEFSTEPKAFELFPPLEAHVTLMATTYQASFG</sequence>
<gene>
    <name evidence="3" type="ORF">QF092_17430</name>
</gene>
<evidence type="ECO:0000256" key="1">
    <source>
        <dbReference type="SAM" id="MobiDB-lite"/>
    </source>
</evidence>